<dbReference type="EMBL" id="BAABAF010000001">
    <property type="protein sequence ID" value="GAA3753602.1"/>
    <property type="molecule type" value="Genomic_DNA"/>
</dbReference>
<evidence type="ECO:0000256" key="1">
    <source>
        <dbReference type="SAM" id="Phobius"/>
    </source>
</evidence>
<keyword evidence="3" id="KW-1185">Reference proteome</keyword>
<organism evidence="2 3">
    <name type="scientific">Microbacterium kribbense</name>
    <dbReference type="NCBI Taxonomy" id="433645"/>
    <lineage>
        <taxon>Bacteria</taxon>
        <taxon>Bacillati</taxon>
        <taxon>Actinomycetota</taxon>
        <taxon>Actinomycetes</taxon>
        <taxon>Micrococcales</taxon>
        <taxon>Microbacteriaceae</taxon>
        <taxon>Microbacterium</taxon>
    </lineage>
</organism>
<sequence length="151" mass="16112">MTGAEPAERPRTPYRRLVHEVAETVALPHTYTLLIWATTMVTIERHGLPDLLAVFCMLFGACAGYIGIGRIAHRRHGASAAVRRRAIAHPYLVACGNITTLAVATLACAATALIPAVHLAWLLVGFVGTAIYLLGIAVQAHVVARFVPTAP</sequence>
<feature type="transmembrane region" description="Helical" evidence="1">
    <location>
        <begin position="51"/>
        <end position="71"/>
    </location>
</feature>
<reference evidence="3" key="1">
    <citation type="journal article" date="2019" name="Int. J. Syst. Evol. Microbiol.">
        <title>The Global Catalogue of Microorganisms (GCM) 10K type strain sequencing project: providing services to taxonomists for standard genome sequencing and annotation.</title>
        <authorList>
            <consortium name="The Broad Institute Genomics Platform"/>
            <consortium name="The Broad Institute Genome Sequencing Center for Infectious Disease"/>
            <person name="Wu L."/>
            <person name="Ma J."/>
        </authorList>
    </citation>
    <scope>NUCLEOTIDE SEQUENCE [LARGE SCALE GENOMIC DNA]</scope>
    <source>
        <strain evidence="3">JCM 16950</strain>
    </source>
</reference>
<comment type="caution">
    <text evidence="2">The sequence shown here is derived from an EMBL/GenBank/DDBJ whole genome shotgun (WGS) entry which is preliminary data.</text>
</comment>
<feature type="transmembrane region" description="Helical" evidence="1">
    <location>
        <begin position="21"/>
        <end position="39"/>
    </location>
</feature>
<dbReference type="Proteomes" id="UP001500540">
    <property type="component" value="Unassembled WGS sequence"/>
</dbReference>
<keyword evidence="1" id="KW-0472">Membrane</keyword>
<accession>A0ABP7G4J8</accession>
<evidence type="ECO:0000313" key="3">
    <source>
        <dbReference type="Proteomes" id="UP001500540"/>
    </source>
</evidence>
<name>A0ABP7G4J8_9MICO</name>
<keyword evidence="1" id="KW-0812">Transmembrane</keyword>
<gene>
    <name evidence="2" type="ORF">GCM10022240_03200</name>
</gene>
<proteinExistence type="predicted"/>
<evidence type="ECO:0000313" key="2">
    <source>
        <dbReference type="EMBL" id="GAA3753602.1"/>
    </source>
</evidence>
<protein>
    <recommendedName>
        <fullName evidence="4">Integral membrane protein</fullName>
    </recommendedName>
</protein>
<evidence type="ECO:0008006" key="4">
    <source>
        <dbReference type="Google" id="ProtNLM"/>
    </source>
</evidence>
<keyword evidence="1" id="KW-1133">Transmembrane helix</keyword>
<feature type="transmembrane region" description="Helical" evidence="1">
    <location>
        <begin position="120"/>
        <end position="144"/>
    </location>
</feature>
<feature type="transmembrane region" description="Helical" evidence="1">
    <location>
        <begin position="91"/>
        <end position="114"/>
    </location>
</feature>
<dbReference type="RefSeq" id="WP_344779828.1">
    <property type="nucleotide sequence ID" value="NZ_BAABAF010000001.1"/>
</dbReference>